<comment type="function">
    <text evidence="7">Part of the tripartite ATP-independent periplasmic (TRAP) transport system.</text>
</comment>
<feature type="transmembrane region" description="Helical" evidence="7">
    <location>
        <begin position="317"/>
        <end position="350"/>
    </location>
</feature>
<dbReference type="HOGENOM" id="CLU_019824_4_0_5"/>
<evidence type="ECO:0000256" key="7">
    <source>
        <dbReference type="RuleBase" id="RU369079"/>
    </source>
</evidence>
<comment type="subcellular location">
    <subcellularLocation>
        <location evidence="1 7">Cell inner membrane</location>
        <topology evidence="1 7">Multi-pass membrane protein</topology>
    </subcellularLocation>
</comment>
<reference evidence="9 11" key="1">
    <citation type="submission" date="2014-02" db="EMBL/GenBank/DDBJ databases">
        <title>Aquamicrobium defluvii Genome sequencing.</title>
        <authorList>
            <person name="Wang X."/>
        </authorList>
    </citation>
    <scope>NUCLEOTIDE SEQUENCE [LARGE SCALE GENOMIC DNA]</scope>
    <source>
        <strain evidence="9 11">W13Z1</strain>
    </source>
</reference>
<dbReference type="InterPro" id="IPR010656">
    <property type="entry name" value="DctM"/>
</dbReference>
<feature type="transmembrane region" description="Helical" evidence="7">
    <location>
        <begin position="139"/>
        <end position="163"/>
    </location>
</feature>
<dbReference type="PANTHER" id="PTHR33362">
    <property type="entry name" value="SIALIC ACID TRAP TRANSPORTER PERMEASE PROTEIN SIAT-RELATED"/>
    <property type="match status" value="1"/>
</dbReference>
<keyword evidence="12" id="KW-1185">Reference proteome</keyword>
<comment type="caution">
    <text evidence="9">The sequence shown here is derived from an EMBL/GenBank/DDBJ whole genome shotgun (WGS) entry which is preliminary data.</text>
</comment>
<dbReference type="PATRIC" id="fig|69279.3.peg.2805"/>
<comment type="subunit">
    <text evidence="7">The complex comprises the extracytoplasmic solute receptor protein and the two transmembrane proteins.</text>
</comment>
<keyword evidence="5 7" id="KW-1133">Transmembrane helix</keyword>
<sequence>MTEFFVGLLVLVGLIIIRIPVALAMGMVGFIGYAHYMGLSVSGKMVAGSAFELGSYMLSVIPLFVLMGNFVASSGLGRDLFRAAYAFIGRLPGGLAISAILASGGFAAISGSSVASAATMAKVSYPPMRSFGYSETFSLATIAAGGTLGILIPPSVVLIIYGILAEQNIAKLFLAGIVPGLLGILLYALTVAFVVARNPDAGPRGEIVPWFEKWRALREVWGVIALFALVMGGLYGGVFTATEGAGIGAFGALLLTWMRGRMTREILRDAFLGAVRTTGALFPILLGSTILGNFIAMTGAPETLAAWITDIEPHPAMLLLMIVLLYLFLGCFFESFSTLFITMPIILPLVDAAGFDLIWFGIIVVVTIEIGLLTPPFGMNVFVLTSVFRDIAPGPVFRALVPFITADLIRIALLVLFPALVLFLPAQM</sequence>
<dbReference type="STRING" id="69279.BG36_07085"/>
<dbReference type="EMBL" id="SNZF01000010">
    <property type="protein sequence ID" value="TDR35206.1"/>
    <property type="molecule type" value="Genomic_DNA"/>
</dbReference>
<feature type="transmembrane region" description="Helical" evidence="7">
    <location>
        <begin position="55"/>
        <end position="76"/>
    </location>
</feature>
<accession>A0A011T189</accession>
<evidence type="ECO:0000256" key="4">
    <source>
        <dbReference type="ARBA" id="ARBA00022692"/>
    </source>
</evidence>
<evidence type="ECO:0000256" key="6">
    <source>
        <dbReference type="ARBA" id="ARBA00023136"/>
    </source>
</evidence>
<evidence type="ECO:0000313" key="9">
    <source>
        <dbReference type="EMBL" id="EXL05369.1"/>
    </source>
</evidence>
<dbReference type="PIRSF" id="PIRSF006066">
    <property type="entry name" value="HI0050"/>
    <property type="match status" value="1"/>
</dbReference>
<comment type="similarity">
    <text evidence="7">Belongs to the TRAP transporter large permease family.</text>
</comment>
<dbReference type="PANTHER" id="PTHR33362:SF5">
    <property type="entry name" value="C4-DICARBOXYLATE TRAP TRANSPORTER LARGE PERMEASE PROTEIN DCTM"/>
    <property type="match status" value="1"/>
</dbReference>
<evidence type="ECO:0000256" key="5">
    <source>
        <dbReference type="ARBA" id="ARBA00022989"/>
    </source>
</evidence>
<feature type="transmembrane region" description="Helical" evidence="7">
    <location>
        <begin position="96"/>
        <end position="118"/>
    </location>
</feature>
<dbReference type="AlphaFoldDB" id="A0A011T189"/>
<keyword evidence="7" id="KW-0813">Transport</keyword>
<keyword evidence="3 7" id="KW-0997">Cell inner membrane</keyword>
<feature type="transmembrane region" description="Helical" evidence="7">
    <location>
        <begin position="270"/>
        <end position="297"/>
    </location>
</feature>
<evidence type="ECO:0000313" key="12">
    <source>
        <dbReference type="Proteomes" id="UP000294958"/>
    </source>
</evidence>
<dbReference type="Proteomes" id="UP000294958">
    <property type="component" value="Unassembled WGS sequence"/>
</dbReference>
<feature type="domain" description="TRAP C4-dicarboxylate transport system permease DctM subunit" evidence="8">
    <location>
        <begin position="9"/>
        <end position="420"/>
    </location>
</feature>
<gene>
    <name evidence="9" type="ORF">BG36_07085</name>
    <name evidence="10" type="ORF">DES43_11012</name>
</gene>
<feature type="transmembrane region" description="Helical" evidence="7">
    <location>
        <begin position="169"/>
        <end position="195"/>
    </location>
</feature>
<feature type="transmembrane region" description="Helical" evidence="7">
    <location>
        <begin position="357"/>
        <end position="379"/>
    </location>
</feature>
<dbReference type="EMBL" id="JENY01000019">
    <property type="protein sequence ID" value="EXL05369.1"/>
    <property type="molecule type" value="Genomic_DNA"/>
</dbReference>
<dbReference type="OrthoDB" id="9790209at2"/>
<dbReference type="GO" id="GO:0005886">
    <property type="term" value="C:plasma membrane"/>
    <property type="evidence" value="ECO:0007669"/>
    <property type="project" value="UniProtKB-SubCell"/>
</dbReference>
<dbReference type="Pfam" id="PF06808">
    <property type="entry name" value="DctM"/>
    <property type="match status" value="1"/>
</dbReference>
<name>A0A011T189_9HYPH</name>
<protein>
    <recommendedName>
        <fullName evidence="7">TRAP transporter large permease protein</fullName>
    </recommendedName>
</protein>
<reference evidence="10 12" key="2">
    <citation type="submission" date="2019-03" db="EMBL/GenBank/DDBJ databases">
        <title>Genomic Encyclopedia of Type Strains, Phase IV (KMG-IV): sequencing the most valuable type-strain genomes for metagenomic binning, comparative biology and taxonomic classification.</title>
        <authorList>
            <person name="Goeker M."/>
        </authorList>
    </citation>
    <scope>NUCLEOTIDE SEQUENCE [LARGE SCALE GENOMIC DNA]</scope>
    <source>
        <strain evidence="10 12">DSM 11603</strain>
    </source>
</reference>
<evidence type="ECO:0000313" key="10">
    <source>
        <dbReference type="EMBL" id="TDR35206.1"/>
    </source>
</evidence>
<dbReference type="Proteomes" id="UP000019849">
    <property type="component" value="Unassembled WGS sequence"/>
</dbReference>
<evidence type="ECO:0000313" key="11">
    <source>
        <dbReference type="Proteomes" id="UP000019849"/>
    </source>
</evidence>
<dbReference type="InterPro" id="IPR004681">
    <property type="entry name" value="TRAP_DctM"/>
</dbReference>
<feature type="transmembrane region" description="Helical" evidence="7">
    <location>
        <begin position="241"/>
        <end position="258"/>
    </location>
</feature>
<dbReference type="RefSeq" id="WP_035027531.1">
    <property type="nucleotide sequence ID" value="NZ_KK073891.1"/>
</dbReference>
<evidence type="ECO:0000259" key="8">
    <source>
        <dbReference type="Pfam" id="PF06808"/>
    </source>
</evidence>
<feature type="transmembrane region" description="Helical" evidence="7">
    <location>
        <begin position="6"/>
        <end position="34"/>
    </location>
</feature>
<evidence type="ECO:0000256" key="1">
    <source>
        <dbReference type="ARBA" id="ARBA00004429"/>
    </source>
</evidence>
<comment type="caution">
    <text evidence="7">Lacks conserved residue(s) required for the propagation of feature annotation.</text>
</comment>
<proteinExistence type="inferred from homology"/>
<feature type="transmembrane region" description="Helical" evidence="7">
    <location>
        <begin position="399"/>
        <end position="424"/>
    </location>
</feature>
<dbReference type="NCBIfam" id="TIGR00786">
    <property type="entry name" value="dctM"/>
    <property type="match status" value="1"/>
</dbReference>
<organism evidence="9 11">
    <name type="scientific">Aquamicrobium defluvii</name>
    <dbReference type="NCBI Taxonomy" id="69279"/>
    <lineage>
        <taxon>Bacteria</taxon>
        <taxon>Pseudomonadati</taxon>
        <taxon>Pseudomonadota</taxon>
        <taxon>Alphaproteobacteria</taxon>
        <taxon>Hyphomicrobiales</taxon>
        <taxon>Phyllobacteriaceae</taxon>
        <taxon>Aquamicrobium</taxon>
    </lineage>
</organism>
<evidence type="ECO:0000256" key="2">
    <source>
        <dbReference type="ARBA" id="ARBA00022475"/>
    </source>
</evidence>
<dbReference type="GO" id="GO:0022857">
    <property type="term" value="F:transmembrane transporter activity"/>
    <property type="evidence" value="ECO:0007669"/>
    <property type="project" value="UniProtKB-UniRule"/>
</dbReference>
<evidence type="ECO:0000256" key="3">
    <source>
        <dbReference type="ARBA" id="ARBA00022519"/>
    </source>
</evidence>
<keyword evidence="4 7" id="KW-0812">Transmembrane</keyword>
<dbReference type="eggNOG" id="COG1593">
    <property type="taxonomic scope" value="Bacteria"/>
</dbReference>
<keyword evidence="2" id="KW-1003">Cell membrane</keyword>
<keyword evidence="6 7" id="KW-0472">Membrane</keyword>